<accession>A0ABQ5PYM5</accession>
<feature type="active site" evidence="1">
    <location>
        <position position="87"/>
    </location>
</feature>
<dbReference type="Gene3D" id="3.40.50.40">
    <property type="match status" value="1"/>
</dbReference>
<evidence type="ECO:0000259" key="2">
    <source>
        <dbReference type="Pfam" id="PF00710"/>
    </source>
</evidence>
<dbReference type="PRINTS" id="PR00139">
    <property type="entry name" value="ASNGLNASE"/>
</dbReference>
<proteinExistence type="predicted"/>
<gene>
    <name evidence="4" type="primary">ansA</name>
    <name evidence="4" type="ORF">GETHED_18370</name>
</gene>
<dbReference type="InterPro" id="IPR027473">
    <property type="entry name" value="L-asparaginase_C"/>
</dbReference>
<dbReference type="InterPro" id="IPR041725">
    <property type="entry name" value="L-asparaginase_I"/>
</dbReference>
<organism evidence="4 5">
    <name type="scientific">Geothrix edaphica</name>
    <dbReference type="NCBI Taxonomy" id="2927976"/>
    <lineage>
        <taxon>Bacteria</taxon>
        <taxon>Pseudomonadati</taxon>
        <taxon>Acidobacteriota</taxon>
        <taxon>Holophagae</taxon>
        <taxon>Holophagales</taxon>
        <taxon>Holophagaceae</taxon>
        <taxon>Geothrix</taxon>
    </lineage>
</organism>
<name>A0ABQ5PYM5_9BACT</name>
<feature type="domain" description="L-asparaginase N-terminal" evidence="2">
    <location>
        <begin position="4"/>
        <end position="185"/>
    </location>
</feature>
<dbReference type="PROSITE" id="PS00917">
    <property type="entry name" value="ASN_GLN_ASE_2"/>
    <property type="match status" value="1"/>
</dbReference>
<dbReference type="SFLD" id="SFLDS00057">
    <property type="entry name" value="Glutaminase/Asparaginase"/>
    <property type="match status" value="1"/>
</dbReference>
<dbReference type="PANTHER" id="PTHR11707">
    <property type="entry name" value="L-ASPARAGINASE"/>
    <property type="match status" value="1"/>
</dbReference>
<feature type="domain" description="Asparaginase/glutaminase C-terminal" evidence="3">
    <location>
        <begin position="223"/>
        <end position="318"/>
    </location>
</feature>
<evidence type="ECO:0000313" key="4">
    <source>
        <dbReference type="EMBL" id="GLH67473.1"/>
    </source>
</evidence>
<dbReference type="Gene3D" id="3.40.50.1170">
    <property type="entry name" value="L-asparaginase, N-terminal domain"/>
    <property type="match status" value="1"/>
</dbReference>
<dbReference type="RefSeq" id="WP_285608667.1">
    <property type="nucleotide sequence ID" value="NZ_BSDC01000002.1"/>
</dbReference>
<dbReference type="Pfam" id="PF00710">
    <property type="entry name" value="Asparaginase"/>
    <property type="match status" value="1"/>
</dbReference>
<dbReference type="InterPro" id="IPR006034">
    <property type="entry name" value="Asparaginase/glutaminase-like"/>
</dbReference>
<comment type="caution">
    <text evidence="4">The sequence shown here is derived from an EMBL/GenBank/DDBJ whole genome shotgun (WGS) entry which is preliminary data.</text>
</comment>
<dbReference type="EMBL" id="BSDC01000002">
    <property type="protein sequence ID" value="GLH67473.1"/>
    <property type="molecule type" value="Genomic_DNA"/>
</dbReference>
<dbReference type="InterPro" id="IPR036152">
    <property type="entry name" value="Asp/glu_Ase-like_sf"/>
</dbReference>
<protein>
    <submittedName>
        <fullName evidence="4">L-asparaginase 1</fullName>
    </submittedName>
</protein>
<evidence type="ECO:0000259" key="3">
    <source>
        <dbReference type="Pfam" id="PF17763"/>
    </source>
</evidence>
<dbReference type="PROSITE" id="PS51732">
    <property type="entry name" value="ASN_GLN_ASE_3"/>
    <property type="match status" value="1"/>
</dbReference>
<dbReference type="CDD" id="cd08963">
    <property type="entry name" value="L-asparaginase_I"/>
    <property type="match status" value="1"/>
</dbReference>
<reference evidence="4" key="1">
    <citation type="journal article" date="2023" name="Antonie Van Leeuwenhoek">
        <title>Mesoterricola silvestris gen. nov., sp. nov., Mesoterricola sediminis sp. nov., Geothrix oryzae sp. nov., Geothrix edaphica sp. nov., Geothrix rubra sp. nov., and Geothrix limicola sp. nov., six novel members of Acidobacteriota isolated from soils.</title>
        <authorList>
            <person name="Itoh H."/>
            <person name="Sugisawa Y."/>
            <person name="Mise K."/>
            <person name="Xu Z."/>
            <person name="Kuniyasu M."/>
            <person name="Ushijima N."/>
            <person name="Kawano K."/>
            <person name="Kobayashi E."/>
            <person name="Shiratori Y."/>
            <person name="Masuda Y."/>
            <person name="Senoo K."/>
        </authorList>
    </citation>
    <scope>NUCLEOTIDE SEQUENCE</scope>
    <source>
        <strain evidence="4">Red802</strain>
    </source>
</reference>
<dbReference type="SUPFAM" id="SSF53774">
    <property type="entry name" value="Glutaminase/Asparaginase"/>
    <property type="match status" value="1"/>
</dbReference>
<dbReference type="InterPro" id="IPR040919">
    <property type="entry name" value="Asparaginase_C"/>
</dbReference>
<dbReference type="PANTHER" id="PTHR11707:SF28">
    <property type="entry name" value="60 KDA LYSOPHOSPHOLIPASE"/>
    <property type="match status" value="1"/>
</dbReference>
<dbReference type="PIRSF" id="PIRSF001220">
    <property type="entry name" value="L-ASNase_gatD"/>
    <property type="match status" value="1"/>
</dbReference>
<keyword evidence="5" id="KW-1185">Reference proteome</keyword>
<evidence type="ECO:0000313" key="5">
    <source>
        <dbReference type="Proteomes" id="UP001165044"/>
    </source>
</evidence>
<dbReference type="Pfam" id="PF17763">
    <property type="entry name" value="Asparaginase_C"/>
    <property type="match status" value="1"/>
</dbReference>
<dbReference type="PIRSF" id="PIRSF500176">
    <property type="entry name" value="L_ASNase"/>
    <property type="match status" value="1"/>
</dbReference>
<dbReference type="SMART" id="SM00870">
    <property type="entry name" value="Asparaginase"/>
    <property type="match status" value="1"/>
</dbReference>
<dbReference type="InterPro" id="IPR027475">
    <property type="entry name" value="Asparaginase/glutaminase_AS2"/>
</dbReference>
<dbReference type="Proteomes" id="UP001165044">
    <property type="component" value="Unassembled WGS sequence"/>
</dbReference>
<sequence length="335" mass="35844">MRTILLLHTGGTLGMMPSGDPAALAPGRFLDHLLEQVPELGQMARLSVEVPFNQDSSCLEPEHILMLASRVRASAQEFDGFVIIHGTDTMAFTASCLGFLLADLGKPVVLTGSQRPLAFVRSDARSNLVNAVDLACRGIPEVGICFGTHWIRGVAADKLSVHQFEAFQSPNLPPLAEIGAEIRLHPEVGQFVRQVPAGLGDRLDLAIHTLTPHPGMAWYPAPQGARAVLIQAFGAGNLPMGRADLRAMLEDARRRRLPVVVISQCPYGGVDLSAYEMGRRIEEMGAISGGLSTRWAALAKLGLVLGAGGGIDEVREAFRVQWAGEPSPDGAWPQA</sequence>
<dbReference type="InterPro" id="IPR037152">
    <property type="entry name" value="L-asparaginase_N_sf"/>
</dbReference>
<dbReference type="InterPro" id="IPR027474">
    <property type="entry name" value="L-asparaginase_N"/>
</dbReference>
<evidence type="ECO:0000256" key="1">
    <source>
        <dbReference type="PROSITE-ProRule" id="PRU10100"/>
    </source>
</evidence>